<keyword evidence="8" id="KW-1185">Reference proteome</keyword>
<name>A0A2G9HIX8_9LAMI</name>
<comment type="similarity">
    <text evidence="1">Belongs to the ATG10 family.</text>
</comment>
<evidence type="ECO:0000256" key="2">
    <source>
        <dbReference type="ARBA" id="ARBA00021099"/>
    </source>
</evidence>
<dbReference type="PANTHER" id="PTHR14957:SF1">
    <property type="entry name" value="UBIQUITIN-LIKE-CONJUGATING ENZYME ATG10"/>
    <property type="match status" value="1"/>
</dbReference>
<dbReference type="OrthoDB" id="4089664at2759"/>
<protein>
    <recommendedName>
        <fullName evidence="2">Ubiquitin-like-conjugating enzyme ATG10</fullName>
    </recommendedName>
    <alternativeName>
        <fullName evidence="6">Autophagy-related protein 10</fullName>
    </alternativeName>
</protein>
<accession>A0A2G9HIX8</accession>
<keyword evidence="4" id="KW-0833">Ubl conjugation pathway</keyword>
<keyword evidence="5" id="KW-0072">Autophagy</keyword>
<dbReference type="GO" id="GO:0000045">
    <property type="term" value="P:autophagosome assembly"/>
    <property type="evidence" value="ECO:0007669"/>
    <property type="project" value="TreeGrafter"/>
</dbReference>
<dbReference type="Pfam" id="PF03987">
    <property type="entry name" value="Autophagy_act_C"/>
    <property type="match status" value="1"/>
</dbReference>
<dbReference type="STRING" id="429701.A0A2G9HIX8"/>
<dbReference type="Gene3D" id="3.30.1460.50">
    <property type="match status" value="1"/>
</dbReference>
<keyword evidence="3" id="KW-0808">Transferase</keyword>
<sequence length="228" mass="26476">MIQSWDGTLSPTEFYVAACAFSEQWRKFNSSLPQWSWLPSPKQPWISHHKQEGYLSLENVILPRLSQEDHHEGDQMEKEECSIEYEDEFVDTAVVVCNDGPGEHHFDFHVVYSASYRVPVLYFHAYCNDGQPLLLDDIKREITVNSAELLSRCKWTFMTKEEHPILNRPWYTLHPCGTSEWMKLLLKSDASATQGEIPEQKYLVSWFSIVGQVFGLRIPFEMLNLVGT</sequence>
<dbReference type="GO" id="GO:0032446">
    <property type="term" value="P:protein modification by small protein conjugation"/>
    <property type="evidence" value="ECO:0007669"/>
    <property type="project" value="TreeGrafter"/>
</dbReference>
<dbReference type="GO" id="GO:0005829">
    <property type="term" value="C:cytosol"/>
    <property type="evidence" value="ECO:0007669"/>
    <property type="project" value="TreeGrafter"/>
</dbReference>
<dbReference type="Proteomes" id="UP000231279">
    <property type="component" value="Unassembled WGS sequence"/>
</dbReference>
<dbReference type="AlphaFoldDB" id="A0A2G9HIX8"/>
<evidence type="ECO:0000313" key="8">
    <source>
        <dbReference type="Proteomes" id="UP000231279"/>
    </source>
</evidence>
<evidence type="ECO:0000256" key="5">
    <source>
        <dbReference type="ARBA" id="ARBA00023006"/>
    </source>
</evidence>
<dbReference type="EMBL" id="NKXS01001663">
    <property type="protein sequence ID" value="PIN17482.1"/>
    <property type="molecule type" value="Genomic_DNA"/>
</dbReference>
<dbReference type="InterPro" id="IPR007135">
    <property type="entry name" value="Atg3/Atg10"/>
</dbReference>
<dbReference type="GO" id="GO:0061651">
    <property type="term" value="F:Atg12 conjugating enzyme activity"/>
    <property type="evidence" value="ECO:0007669"/>
    <property type="project" value="TreeGrafter"/>
</dbReference>
<dbReference type="GO" id="GO:0000422">
    <property type="term" value="P:autophagy of mitochondrion"/>
    <property type="evidence" value="ECO:0007669"/>
    <property type="project" value="TreeGrafter"/>
</dbReference>
<evidence type="ECO:0000256" key="6">
    <source>
        <dbReference type="ARBA" id="ARBA00029833"/>
    </source>
</evidence>
<proteinExistence type="inferred from homology"/>
<evidence type="ECO:0000256" key="4">
    <source>
        <dbReference type="ARBA" id="ARBA00022786"/>
    </source>
</evidence>
<reference evidence="8" key="1">
    <citation type="journal article" date="2018" name="Gigascience">
        <title>Genome assembly of the Pink Ipe (Handroanthus impetiginosus, Bignoniaceae), a highly valued, ecologically keystone Neotropical timber forest tree.</title>
        <authorList>
            <person name="Silva-Junior O.B."/>
            <person name="Grattapaglia D."/>
            <person name="Novaes E."/>
            <person name="Collevatti R.G."/>
        </authorList>
    </citation>
    <scope>NUCLEOTIDE SEQUENCE [LARGE SCALE GENOMIC DNA]</scope>
    <source>
        <strain evidence="8">cv. UFG-1</strain>
    </source>
</reference>
<evidence type="ECO:0000256" key="3">
    <source>
        <dbReference type="ARBA" id="ARBA00022679"/>
    </source>
</evidence>
<evidence type="ECO:0000256" key="1">
    <source>
        <dbReference type="ARBA" id="ARBA00005696"/>
    </source>
</evidence>
<evidence type="ECO:0000313" key="7">
    <source>
        <dbReference type="EMBL" id="PIN17482.1"/>
    </source>
</evidence>
<dbReference type="PANTHER" id="PTHR14957">
    <property type="entry name" value="UBIQUITIN-LIKE-CONJUGATING ENZYME ATG10"/>
    <property type="match status" value="1"/>
</dbReference>
<organism evidence="7 8">
    <name type="scientific">Handroanthus impetiginosus</name>
    <dbReference type="NCBI Taxonomy" id="429701"/>
    <lineage>
        <taxon>Eukaryota</taxon>
        <taxon>Viridiplantae</taxon>
        <taxon>Streptophyta</taxon>
        <taxon>Embryophyta</taxon>
        <taxon>Tracheophyta</taxon>
        <taxon>Spermatophyta</taxon>
        <taxon>Magnoliopsida</taxon>
        <taxon>eudicotyledons</taxon>
        <taxon>Gunneridae</taxon>
        <taxon>Pentapetalae</taxon>
        <taxon>asterids</taxon>
        <taxon>lamiids</taxon>
        <taxon>Lamiales</taxon>
        <taxon>Bignoniaceae</taxon>
        <taxon>Crescentiina</taxon>
        <taxon>Tabebuia alliance</taxon>
        <taxon>Handroanthus</taxon>
    </lineage>
</organism>
<comment type="caution">
    <text evidence="7">The sequence shown here is derived from an EMBL/GenBank/DDBJ whole genome shotgun (WGS) entry which is preliminary data.</text>
</comment>
<gene>
    <name evidence="7" type="ORF">CDL12_09860</name>
</gene>